<dbReference type="InterPro" id="IPR045709">
    <property type="entry name" value="DUF6065"/>
</dbReference>
<sequence length="248" mass="28627">MKLDCYKLHEYVPDLIPARSRRDWMDKFTDRHPYRCLPLTMANSTGWEILCQTGLTIEWDGGPTKASIKIQADEVWPPVENVADSHFHEGVLTFHTGYLFRTPPGWGVWVQGPPNAPKDGIYPLAGLVETDWLPFPFTMNWKFTRPGKVRFEKGEAFAFLNLIEHNKMEDVQPTLRMLDDNVSLKQEYEEWAKSRGNFIDKLNTGDQGALREKWQRHYMRGTKTTGESVNTHVTKRKMKAPKPPLPGL</sequence>
<gene>
    <name evidence="2" type="ordered locus">Hbal_0025</name>
</gene>
<reference evidence="3" key="1">
    <citation type="journal article" date="2011" name="J. Bacteriol.">
        <title>Genome sequences of eight morphologically diverse alphaproteobacteria.</title>
        <authorList>
            <consortium name="US DOE Joint Genome Institute"/>
            <person name="Brown P.J."/>
            <person name="Kysela D.T."/>
            <person name="Buechlein A."/>
            <person name="Hemmerich C."/>
            <person name="Brun Y.V."/>
        </authorList>
    </citation>
    <scope>NUCLEOTIDE SEQUENCE [LARGE SCALE GENOMIC DNA]</scope>
    <source>
        <strain evidence="3">ATCC 49814 / DSM 5838 / IFAM 1418</strain>
    </source>
</reference>
<name>C6XKC9_HIRBI</name>
<dbReference type="RefSeq" id="WP_012777885.1">
    <property type="nucleotide sequence ID" value="NC_012982.1"/>
</dbReference>
<proteinExistence type="predicted"/>
<organism evidence="2 3">
    <name type="scientific">Hirschia baltica (strain ATCC 49814 / DSM 5838 / IFAM 1418)</name>
    <dbReference type="NCBI Taxonomy" id="582402"/>
    <lineage>
        <taxon>Bacteria</taxon>
        <taxon>Pseudomonadati</taxon>
        <taxon>Pseudomonadota</taxon>
        <taxon>Alphaproteobacteria</taxon>
        <taxon>Hyphomonadales</taxon>
        <taxon>Hyphomonadaceae</taxon>
        <taxon>Hirschia</taxon>
    </lineage>
</organism>
<accession>C6XKC9</accession>
<dbReference type="AlphaFoldDB" id="C6XKC9"/>
<protein>
    <submittedName>
        <fullName evidence="2">Uncharacterized protein</fullName>
    </submittedName>
</protein>
<dbReference type="Pfam" id="PF19541">
    <property type="entry name" value="DUF6065"/>
    <property type="match status" value="1"/>
</dbReference>
<dbReference type="KEGG" id="hba:Hbal_0025"/>
<evidence type="ECO:0000313" key="2">
    <source>
        <dbReference type="EMBL" id="ACT57727.1"/>
    </source>
</evidence>
<evidence type="ECO:0000256" key="1">
    <source>
        <dbReference type="SAM" id="MobiDB-lite"/>
    </source>
</evidence>
<dbReference type="EMBL" id="CP001678">
    <property type="protein sequence ID" value="ACT57727.1"/>
    <property type="molecule type" value="Genomic_DNA"/>
</dbReference>
<dbReference type="HOGENOM" id="CLU_083903_0_0_5"/>
<evidence type="ECO:0000313" key="3">
    <source>
        <dbReference type="Proteomes" id="UP000002745"/>
    </source>
</evidence>
<dbReference type="Proteomes" id="UP000002745">
    <property type="component" value="Chromosome"/>
</dbReference>
<dbReference type="eggNOG" id="ENOG502ZCCP">
    <property type="taxonomic scope" value="Bacteria"/>
</dbReference>
<feature type="region of interest" description="Disordered" evidence="1">
    <location>
        <begin position="225"/>
        <end position="248"/>
    </location>
</feature>
<dbReference type="OrthoDB" id="8910986at2"/>
<keyword evidence="3" id="KW-1185">Reference proteome</keyword>
<dbReference type="STRING" id="582402.Hbal_0025"/>